<dbReference type="Pfam" id="PF02538">
    <property type="entry name" value="Hydantoinase_B"/>
    <property type="match status" value="1"/>
</dbReference>
<evidence type="ECO:0000259" key="3">
    <source>
        <dbReference type="Pfam" id="PF02538"/>
    </source>
</evidence>
<dbReference type="Pfam" id="PF01968">
    <property type="entry name" value="Hydantoinase_A"/>
    <property type="match status" value="1"/>
</dbReference>
<dbReference type="GO" id="GO:0006749">
    <property type="term" value="P:glutathione metabolic process"/>
    <property type="evidence" value="ECO:0007669"/>
    <property type="project" value="TreeGrafter"/>
</dbReference>
<protein>
    <recommendedName>
        <fullName evidence="7">5-oxoprolinase</fullName>
    </recommendedName>
</protein>
<evidence type="ECO:0000259" key="2">
    <source>
        <dbReference type="Pfam" id="PF01968"/>
    </source>
</evidence>
<accession>A0A1E3JAK1</accession>
<evidence type="ECO:0008006" key="7">
    <source>
        <dbReference type="Google" id="ProtNLM"/>
    </source>
</evidence>
<sequence>MPIKTDIEPVEKVQICVDRGGTFCDVIARSASKGDHLVKLLSVDPANYPDAPREGVRRVLEWFTGETIPRDQPLDSSRIEYLRMGTTVATNALLERKGEKCALVITKGFKDALEIGTQTRPHLFQLAIKKPDVLYSKVVEISERVAPVWEDFGEGESTPETYLQAGSVVTGVNGAKLQLLEALDEDQAVTDLQSLYDEGYRSIAIALVHSYIYPEHELKIENIARSIGFEQISVSSSLQAMVNLVSRGGSATADAYLTPEVRRYADGFSKGFVGDLDGSNGCRVSFMQSDGALCDHRAFTGLKAILSGPAGGVVGFAKTTYDPLDGSPIVGFDMGGTSTDVSRFGGSYEHVFETTTAGVTIQTPQLDINTVAAGGGSILSYSNGLLAAGPESAGAHPGPACYRKGGPLTVTDANVFLGRIHIDSFPKIFGPKEDMPLDYNIVKQKFEELAATINKENNSQLTAAQVASGFINVANNSMARPIRALTDQRGFGASTHILASFGGAGGQSATALARVLGIPRVIVHKYSSLLSAYGMALADVAVDNSEPLNVVYGPEIKDTVEQRFAALKQTGLEQLLAQGIPESSINFEKYLNLRYQGSDTRIMIQEPKDRDFASAFKVEHKREFAFNLDSPLLIENVRVRAVGKSEQEEQLSPFVKDLETLPEVAVAQDAHFATNEIYFESEDKFVTSPLYQLGSLSLGTVIKGPAVLLDKTQTILLHPGNTARILTNCVYVDVGLEARKELDPTTVDPVQLSIFAHRFMGIAEQMGRALQKTAISLMIKERLDFSCAIFGPDGQLVANAPNVPVHLGSMQYAVQYQAEVRKGQLKPGDILISNNPRAGGTHLPDITVIQPVFEKGSTTDIVFWVAARGHHTDIGGLQGQSMHPESVESWQEGASIMSTFLVRNGEFNIAEITKIFEAAGEYPNCLSARQLHINISDLKAQCSACAVGSAQIIGLFDEFGKDVVIQYMGAIRTTSELAVRAFFKEHGRKTISAEDYLGRSFHDGSIIRLKIDIFDDGTAHFDYTGTTEETYSNLNAPPAVCRSAIIYSLRCLIGTDMPLNAGVLAPIKITIPDLSVLSPSHDAAVCNGNTETGQRVVDVIFKAFEACAASQGTMNVSGFDYKQYGYGETICGGAGAGHSWKGQSAVHINMTNTRIGDVEVIEKGFPVLVKEFSIRRGTGGKGRNNGGDGVQRIYQARVDMRASLGGERRLTQPYGMHGGQPGTRGANYWLRQTATPGAPRRRIKLKPAAAFDIKAGDSVVINTPGGGGYGAPETDTSKVWKPHVEGTNVIYTRANGSLVEYQNLQNEA</sequence>
<proteinExistence type="inferred from homology"/>
<dbReference type="Proteomes" id="UP000095149">
    <property type="component" value="Unassembled WGS sequence"/>
</dbReference>
<dbReference type="OrthoDB" id="3643at2759"/>
<evidence type="ECO:0000313" key="6">
    <source>
        <dbReference type="Proteomes" id="UP000095149"/>
    </source>
</evidence>
<feature type="domain" description="Hydantoinase/oxoprolinase N-terminal" evidence="4">
    <location>
        <begin position="15"/>
        <end position="227"/>
    </location>
</feature>
<reference evidence="5 6" key="1">
    <citation type="submission" date="2016-06" db="EMBL/GenBank/DDBJ databases">
        <title>Evolution of pathogenesis and genome organization in the Tremellales.</title>
        <authorList>
            <person name="Cuomo C."/>
            <person name="Litvintseva A."/>
            <person name="Heitman J."/>
            <person name="Chen Y."/>
            <person name="Sun S."/>
            <person name="Springer D."/>
            <person name="Dromer F."/>
            <person name="Young S."/>
            <person name="Zeng Q."/>
            <person name="Chapman S."/>
            <person name="Gujja S."/>
            <person name="Saif S."/>
            <person name="Birren B."/>
        </authorList>
    </citation>
    <scope>NUCLEOTIDE SEQUENCE [LARGE SCALE GENOMIC DNA]</scope>
    <source>
        <strain evidence="5 6">CBS 6273</strain>
    </source>
</reference>
<comment type="caution">
    <text evidence="5">The sequence shown here is derived from an EMBL/GenBank/DDBJ whole genome shotgun (WGS) entry which is preliminary data.</text>
</comment>
<dbReference type="PANTHER" id="PTHR11365">
    <property type="entry name" value="5-OXOPROLINASE RELATED"/>
    <property type="match status" value="1"/>
</dbReference>
<gene>
    <name evidence="5" type="ORF">I350_08126</name>
</gene>
<feature type="domain" description="Hydantoinase B/oxoprolinase" evidence="3">
    <location>
        <begin position="748"/>
        <end position="1272"/>
    </location>
</feature>
<dbReference type="EMBL" id="MEKH01000014">
    <property type="protein sequence ID" value="ODN97146.1"/>
    <property type="molecule type" value="Genomic_DNA"/>
</dbReference>
<dbReference type="InterPro" id="IPR003692">
    <property type="entry name" value="Hydantoinase_B"/>
</dbReference>
<dbReference type="InterPro" id="IPR008040">
    <property type="entry name" value="Hydant_A_N"/>
</dbReference>
<name>A0A1E3JAK1_9TREE</name>
<comment type="similarity">
    <text evidence="1">Belongs to the oxoprolinase family.</text>
</comment>
<feature type="domain" description="Hydantoinase A/oxoprolinase" evidence="2">
    <location>
        <begin position="247"/>
        <end position="542"/>
    </location>
</feature>
<dbReference type="InterPro" id="IPR045079">
    <property type="entry name" value="Oxoprolinase-like"/>
</dbReference>
<dbReference type="Pfam" id="PF05378">
    <property type="entry name" value="Hydant_A_N"/>
    <property type="match status" value="1"/>
</dbReference>
<evidence type="ECO:0000313" key="5">
    <source>
        <dbReference type="EMBL" id="ODN97146.1"/>
    </source>
</evidence>
<evidence type="ECO:0000256" key="1">
    <source>
        <dbReference type="ARBA" id="ARBA00010403"/>
    </source>
</evidence>
<evidence type="ECO:0000259" key="4">
    <source>
        <dbReference type="Pfam" id="PF05378"/>
    </source>
</evidence>
<dbReference type="PANTHER" id="PTHR11365:SF26">
    <property type="entry name" value="5-OXOPROLINASE"/>
    <property type="match status" value="1"/>
</dbReference>
<dbReference type="GO" id="GO:0017168">
    <property type="term" value="F:5-oxoprolinase (ATP-hydrolyzing) activity"/>
    <property type="evidence" value="ECO:0007669"/>
    <property type="project" value="TreeGrafter"/>
</dbReference>
<dbReference type="InterPro" id="IPR002821">
    <property type="entry name" value="Hydantoinase_A"/>
</dbReference>
<dbReference type="GO" id="GO:0005829">
    <property type="term" value="C:cytosol"/>
    <property type="evidence" value="ECO:0007669"/>
    <property type="project" value="TreeGrafter"/>
</dbReference>
<organism evidence="5 6">
    <name type="scientific">Cryptococcus amylolentus CBS 6273</name>
    <dbReference type="NCBI Taxonomy" id="1296118"/>
    <lineage>
        <taxon>Eukaryota</taxon>
        <taxon>Fungi</taxon>
        <taxon>Dikarya</taxon>
        <taxon>Basidiomycota</taxon>
        <taxon>Agaricomycotina</taxon>
        <taxon>Tremellomycetes</taxon>
        <taxon>Tremellales</taxon>
        <taxon>Cryptococcaceae</taxon>
        <taxon>Cryptococcus</taxon>
    </lineage>
</organism>